<dbReference type="AlphaFoldDB" id="A0A5F8AK87"/>
<reference evidence="3" key="1">
    <citation type="journal article" date="2007" name="Science">
        <title>Evolutionary and biomedical insights from the rhesus macaque genome.</title>
        <authorList>
            <person name="Gibbs R.A."/>
            <person name="Rogers J."/>
            <person name="Katze M.G."/>
            <person name="Bumgarner R."/>
            <person name="Weinstock G.M."/>
            <person name="Mardis E.R."/>
            <person name="Remington K.A."/>
            <person name="Strausberg R.L."/>
            <person name="Venter J.C."/>
            <person name="Wilson R.K."/>
            <person name="Batzer M.A."/>
            <person name="Bustamante C.D."/>
            <person name="Eichler E.E."/>
            <person name="Hahn M.W."/>
            <person name="Hardison R.C."/>
            <person name="Makova K.D."/>
            <person name="Miller W."/>
            <person name="Milosavljevic A."/>
            <person name="Palermo R.E."/>
            <person name="Siepel A."/>
            <person name="Sikela J.M."/>
            <person name="Attaway T."/>
            <person name="Bell S."/>
            <person name="Bernard K.E."/>
            <person name="Buhay C.J."/>
            <person name="Chandrabose M.N."/>
            <person name="Dao M."/>
            <person name="Davis C."/>
            <person name="Delehaunty K.D."/>
            <person name="Ding Y."/>
            <person name="Dinh H.H."/>
            <person name="Dugan-Rocha S."/>
            <person name="Fulton L.A."/>
            <person name="Gabisi R.A."/>
            <person name="Garner T.T."/>
            <person name="Godfrey J."/>
            <person name="Hawes A.C."/>
            <person name="Hernandez J."/>
            <person name="Hines S."/>
            <person name="Holder M."/>
            <person name="Hume J."/>
            <person name="Jhangiani S.N."/>
            <person name="Joshi V."/>
            <person name="Khan Z.M."/>
            <person name="Kirkness E.F."/>
            <person name="Cree A."/>
            <person name="Fowler R.G."/>
            <person name="Lee S."/>
            <person name="Lewis L.R."/>
            <person name="Li Z."/>
            <person name="Liu Y.-S."/>
            <person name="Moore S.M."/>
            <person name="Muzny D."/>
            <person name="Nazareth L.V."/>
            <person name="Ngo D.N."/>
            <person name="Okwuonu G.O."/>
            <person name="Pai G."/>
            <person name="Parker D."/>
            <person name="Paul H.A."/>
            <person name="Pfannkoch C."/>
            <person name="Pohl C.S."/>
            <person name="Rogers Y.-H.C."/>
            <person name="Ruiz S.J."/>
            <person name="Sabo A."/>
            <person name="Santibanez J."/>
            <person name="Schneider B.W."/>
            <person name="Smith S.M."/>
            <person name="Sodergren E."/>
            <person name="Svatek A.F."/>
            <person name="Utterback T.R."/>
            <person name="Vattathil S."/>
            <person name="Warren W."/>
            <person name="White C.S."/>
            <person name="Chinwalla A.T."/>
            <person name="Feng Y."/>
            <person name="Halpern A.L."/>
            <person name="Hillier L.W."/>
            <person name="Huang X."/>
            <person name="Minx P."/>
            <person name="Nelson J.O."/>
            <person name="Pepin K.H."/>
            <person name="Qin X."/>
            <person name="Sutton G.G."/>
            <person name="Venter E."/>
            <person name="Walenz B.P."/>
            <person name="Wallis J.W."/>
            <person name="Worley K.C."/>
            <person name="Yang S.-P."/>
            <person name="Jones S.M."/>
            <person name="Marra M.A."/>
            <person name="Rocchi M."/>
            <person name="Schein J.E."/>
            <person name="Baertsch R."/>
            <person name="Clarke L."/>
            <person name="Csuros M."/>
            <person name="Glasscock J."/>
            <person name="Harris R.A."/>
            <person name="Havlak P."/>
            <person name="Jackson A.R."/>
            <person name="Jiang H."/>
            <person name="Liu Y."/>
            <person name="Messina D.N."/>
            <person name="Shen Y."/>
            <person name="Song H.X.-Z."/>
            <person name="Wylie T."/>
            <person name="Zhang L."/>
            <person name="Birney E."/>
            <person name="Han K."/>
            <person name="Konkel M.K."/>
            <person name="Lee J."/>
            <person name="Smit A.F.A."/>
            <person name="Ullmer B."/>
            <person name="Wang H."/>
            <person name="Xing J."/>
            <person name="Burhans R."/>
            <person name="Cheng Z."/>
            <person name="Karro J.E."/>
            <person name="Ma J."/>
            <person name="Raney B."/>
            <person name="She X."/>
            <person name="Cox M.J."/>
            <person name="Demuth J.P."/>
            <person name="Dumas L.J."/>
            <person name="Han S.-G."/>
            <person name="Hopkins J."/>
            <person name="Karimpour-Fard A."/>
            <person name="Kim Y.H."/>
            <person name="Pollack J.R."/>
            <person name="Vinar T."/>
            <person name="Addo-Quaye C."/>
            <person name="Degenhardt J."/>
            <person name="Denby A."/>
            <person name="Hubisz M.J."/>
            <person name="Indap A."/>
            <person name="Kosiol C."/>
            <person name="Lahn B.T."/>
            <person name="Lawson H.A."/>
            <person name="Marklein A."/>
            <person name="Nielsen R."/>
            <person name="Vallender E.J."/>
            <person name="Clark A.G."/>
            <person name="Ferguson B."/>
            <person name="Hernandez R.D."/>
            <person name="Hirani K."/>
            <person name="Kehrer-Sawatzki H."/>
            <person name="Kolb J."/>
            <person name="Patil S."/>
            <person name="Pu L.-L."/>
            <person name="Ren Y."/>
            <person name="Smith D.G."/>
            <person name="Wheeler D.A."/>
            <person name="Schenck I."/>
            <person name="Ball E.V."/>
            <person name="Chen R."/>
            <person name="Cooper D.N."/>
            <person name="Giardine B."/>
            <person name="Hsu F."/>
            <person name="Kent W.J."/>
            <person name="Lesk A."/>
            <person name="Nelson D.L."/>
            <person name="O'brien W.E."/>
            <person name="Pruefer K."/>
            <person name="Stenson P.D."/>
            <person name="Wallace J.C."/>
            <person name="Ke H."/>
            <person name="Liu X.-M."/>
            <person name="Wang P."/>
            <person name="Xiang A.P."/>
            <person name="Yang F."/>
            <person name="Barber G.P."/>
            <person name="Haussler D."/>
            <person name="Karolchik D."/>
            <person name="Kern A.D."/>
            <person name="Kuhn R.M."/>
            <person name="Smith K.E."/>
            <person name="Zwieg A.S."/>
        </authorList>
    </citation>
    <scope>NUCLEOTIDE SEQUENCE [LARGE SCALE GENOMIC DNA]</scope>
    <source>
        <strain evidence="3">17573</strain>
    </source>
</reference>
<reference evidence="2" key="3">
    <citation type="submission" date="2025-08" db="UniProtKB">
        <authorList>
            <consortium name="Ensembl"/>
        </authorList>
    </citation>
    <scope>IDENTIFICATION</scope>
    <source>
        <strain evidence="2">17573</strain>
    </source>
</reference>
<name>A0A5F8AK87_MACMU</name>
<keyword evidence="1" id="KW-0812">Transmembrane</keyword>
<feature type="transmembrane region" description="Helical" evidence="1">
    <location>
        <begin position="27"/>
        <end position="47"/>
    </location>
</feature>
<dbReference type="OMA" id="DWYFARE"/>
<reference evidence="2" key="2">
    <citation type="submission" date="2019-01" db="EMBL/GenBank/DDBJ databases">
        <authorList>
            <person name="Graves T."/>
            <person name="Eichler E.E."/>
            <person name="Wilson R.K."/>
        </authorList>
    </citation>
    <scope>NUCLEOTIDE SEQUENCE [LARGE SCALE GENOMIC DNA]</scope>
    <source>
        <strain evidence="2">17573</strain>
    </source>
</reference>
<keyword evidence="1" id="KW-1133">Transmembrane helix</keyword>
<evidence type="ECO:0000313" key="2">
    <source>
        <dbReference type="Ensembl" id="ENSMMUP00000078256.1"/>
    </source>
</evidence>
<organism evidence="2 3">
    <name type="scientific">Macaca mulatta</name>
    <name type="common">Rhesus macaque</name>
    <dbReference type="NCBI Taxonomy" id="9544"/>
    <lineage>
        <taxon>Eukaryota</taxon>
        <taxon>Metazoa</taxon>
        <taxon>Chordata</taxon>
        <taxon>Craniata</taxon>
        <taxon>Vertebrata</taxon>
        <taxon>Euteleostomi</taxon>
        <taxon>Mammalia</taxon>
        <taxon>Eutheria</taxon>
        <taxon>Euarchontoglires</taxon>
        <taxon>Primates</taxon>
        <taxon>Haplorrhini</taxon>
        <taxon>Catarrhini</taxon>
        <taxon>Cercopithecidae</taxon>
        <taxon>Cercopithecinae</taxon>
        <taxon>Macaca</taxon>
    </lineage>
</organism>
<dbReference type="PANTHER" id="PTHR12138:SF157">
    <property type="entry name" value="SECRETED PROTEIN"/>
    <property type="match status" value="1"/>
</dbReference>
<keyword evidence="3" id="KW-1185">Reference proteome</keyword>
<protein>
    <submittedName>
        <fullName evidence="2">Uncharacterized protein</fullName>
    </submittedName>
</protein>
<accession>A0A5F8AK87</accession>
<sequence length="136" mass="15471">MGTETTVNPWECGLWPPYAFCQNPSCALFFSFFFPFFFFLRWGLTLLPRLECSGMITAHCNLRLPGSSDPPTSVAGIAGVHHHTWLIFCIFCRNRVLPCCAGWSQTSGLNRSTCLSLPKCWDYRCETLHLTFLCTF</sequence>
<dbReference type="InParanoid" id="A0A5F8AK87"/>
<dbReference type="Proteomes" id="UP000006718">
    <property type="component" value="Chromosome 3"/>
</dbReference>
<dbReference type="PANTHER" id="PTHR12138">
    <property type="entry name" value="PRIMATE-EXPANDED PROTEIN FAMILY"/>
    <property type="match status" value="1"/>
</dbReference>
<keyword evidence="1" id="KW-0472">Membrane</keyword>
<proteinExistence type="predicted"/>
<dbReference type="Ensembl" id="ENSMMUT00000083812.1">
    <property type="protein sequence ID" value="ENSMMUP00000078256.1"/>
    <property type="gene ID" value="ENSMMUG00000051388.1"/>
</dbReference>
<dbReference type="GeneTree" id="ENSGT00940000166898"/>
<evidence type="ECO:0000313" key="3">
    <source>
        <dbReference type="Proteomes" id="UP000006718"/>
    </source>
</evidence>
<reference evidence="2" key="4">
    <citation type="submission" date="2025-09" db="UniProtKB">
        <authorList>
            <consortium name="Ensembl"/>
        </authorList>
    </citation>
    <scope>IDENTIFICATION</scope>
    <source>
        <strain evidence="2">17573</strain>
    </source>
</reference>
<evidence type="ECO:0000256" key="1">
    <source>
        <dbReference type="SAM" id="Phobius"/>
    </source>
</evidence>
<dbReference type="VEuPathDB" id="HostDB:ENSMMUG00000051388"/>